<dbReference type="InterPro" id="IPR020579">
    <property type="entry name" value="Exonuc_VII_lsu_C"/>
</dbReference>
<protein>
    <recommendedName>
        <fullName evidence="5">Exodeoxyribonuclease 7 large subunit</fullName>
        <ecNumber evidence="5">3.1.11.6</ecNumber>
    </recommendedName>
    <alternativeName>
        <fullName evidence="5">Exodeoxyribonuclease VII large subunit</fullName>
        <shortName evidence="5">Exonuclease VII large subunit</shortName>
    </alternativeName>
</protein>
<dbReference type="CDD" id="cd04489">
    <property type="entry name" value="ExoVII_LU_OBF"/>
    <property type="match status" value="1"/>
</dbReference>
<evidence type="ECO:0000256" key="2">
    <source>
        <dbReference type="ARBA" id="ARBA00022722"/>
    </source>
</evidence>
<dbReference type="EC" id="3.1.11.6" evidence="5"/>
<keyword evidence="2 5" id="KW-0540">Nuclease</keyword>
<evidence type="ECO:0000256" key="3">
    <source>
        <dbReference type="ARBA" id="ARBA00022801"/>
    </source>
</evidence>
<dbReference type="InterPro" id="IPR025824">
    <property type="entry name" value="OB-fold_nuc-bd_dom"/>
</dbReference>
<evidence type="ECO:0000256" key="1">
    <source>
        <dbReference type="ARBA" id="ARBA00022490"/>
    </source>
</evidence>
<comment type="catalytic activity">
    <reaction evidence="5 6">
        <text>Exonucleolytic cleavage in either 5'- to 3'- or 3'- to 5'-direction to yield nucleoside 5'-phosphates.</text>
        <dbReference type="EC" id="3.1.11.6"/>
    </reaction>
</comment>
<keyword evidence="3 5" id="KW-0378">Hydrolase</keyword>
<accession>A0ABP8QFR8</accession>
<reference evidence="10" key="1">
    <citation type="journal article" date="2019" name="Int. J. Syst. Evol. Microbiol.">
        <title>The Global Catalogue of Microorganisms (GCM) 10K type strain sequencing project: providing services to taxonomists for standard genome sequencing and annotation.</title>
        <authorList>
            <consortium name="The Broad Institute Genomics Platform"/>
            <consortium name="The Broad Institute Genome Sequencing Center for Infectious Disease"/>
            <person name="Wu L."/>
            <person name="Ma J."/>
        </authorList>
    </citation>
    <scope>NUCLEOTIDE SEQUENCE [LARGE SCALE GENOMIC DNA]</scope>
    <source>
        <strain evidence="10">JCM 32226</strain>
    </source>
</reference>
<dbReference type="Pfam" id="PF13742">
    <property type="entry name" value="tRNA_anti_2"/>
    <property type="match status" value="1"/>
</dbReference>
<evidence type="ECO:0000259" key="8">
    <source>
        <dbReference type="Pfam" id="PF13742"/>
    </source>
</evidence>
<comment type="similarity">
    <text evidence="5 6">Belongs to the XseA family.</text>
</comment>
<proteinExistence type="inferred from homology"/>
<dbReference type="EMBL" id="BAABFC010000016">
    <property type="protein sequence ID" value="GAA4501196.1"/>
    <property type="molecule type" value="Genomic_DNA"/>
</dbReference>
<evidence type="ECO:0000313" key="10">
    <source>
        <dbReference type="Proteomes" id="UP001501321"/>
    </source>
</evidence>
<dbReference type="Pfam" id="PF02601">
    <property type="entry name" value="Exonuc_VII_L"/>
    <property type="match status" value="1"/>
</dbReference>
<feature type="domain" description="OB-fold nucleic acid binding" evidence="8">
    <location>
        <begin position="9"/>
        <end position="102"/>
    </location>
</feature>
<comment type="subunit">
    <text evidence="5">Heterooligomer composed of large and small subunits.</text>
</comment>
<dbReference type="InterPro" id="IPR003753">
    <property type="entry name" value="Exonuc_VII_L"/>
</dbReference>
<evidence type="ECO:0000256" key="4">
    <source>
        <dbReference type="ARBA" id="ARBA00022839"/>
    </source>
</evidence>
<organism evidence="9 10">
    <name type="scientific">Pseudaeromonas paramecii</name>
    <dbReference type="NCBI Taxonomy" id="2138166"/>
    <lineage>
        <taxon>Bacteria</taxon>
        <taxon>Pseudomonadati</taxon>
        <taxon>Pseudomonadota</taxon>
        <taxon>Gammaproteobacteria</taxon>
        <taxon>Aeromonadales</taxon>
        <taxon>Aeromonadaceae</taxon>
        <taxon>Pseudaeromonas</taxon>
    </lineage>
</organism>
<dbReference type="Proteomes" id="UP001501321">
    <property type="component" value="Unassembled WGS sequence"/>
</dbReference>
<evidence type="ECO:0000256" key="5">
    <source>
        <dbReference type="HAMAP-Rule" id="MF_00378"/>
    </source>
</evidence>
<evidence type="ECO:0000259" key="7">
    <source>
        <dbReference type="Pfam" id="PF02601"/>
    </source>
</evidence>
<evidence type="ECO:0000256" key="6">
    <source>
        <dbReference type="RuleBase" id="RU004355"/>
    </source>
</evidence>
<feature type="domain" description="Exonuclease VII large subunit C-terminal" evidence="7">
    <location>
        <begin position="125"/>
        <end position="439"/>
    </location>
</feature>
<dbReference type="HAMAP" id="MF_00378">
    <property type="entry name" value="Exonuc_7_L"/>
    <property type="match status" value="1"/>
</dbReference>
<comment type="caution">
    <text evidence="9">The sequence shown here is derived from an EMBL/GenBank/DDBJ whole genome shotgun (WGS) entry which is preliminary data.</text>
</comment>
<dbReference type="PANTHER" id="PTHR30008">
    <property type="entry name" value="EXODEOXYRIBONUCLEASE 7 LARGE SUBUNIT"/>
    <property type="match status" value="1"/>
</dbReference>
<comment type="function">
    <text evidence="5">Bidirectionally degrades single-stranded DNA into large acid-insoluble oligonucleotides, which are then degraded further into small acid-soluble oligonucleotides.</text>
</comment>
<name>A0ABP8QFR8_9GAMM</name>
<dbReference type="RefSeq" id="WP_345013407.1">
    <property type="nucleotide sequence ID" value="NZ_BAABFC010000016.1"/>
</dbReference>
<gene>
    <name evidence="5 9" type="primary">xseA</name>
    <name evidence="9" type="ORF">GCM10023095_24000</name>
</gene>
<comment type="subcellular location">
    <subcellularLocation>
        <location evidence="5 6">Cytoplasm</location>
    </subcellularLocation>
</comment>
<dbReference type="PANTHER" id="PTHR30008:SF0">
    <property type="entry name" value="EXODEOXYRIBONUCLEASE 7 LARGE SUBUNIT"/>
    <property type="match status" value="1"/>
</dbReference>
<keyword evidence="10" id="KW-1185">Reference proteome</keyword>
<keyword evidence="4 5" id="KW-0269">Exonuclease</keyword>
<sequence>MLTTPSQPFTVSRLNRTVRLLLEDEIGLVWLTGELSNLVLHGSGHWYFSLKDPGAQVRCAMFRGNNRRVAFRPQEGQQVLVQARLSLYEPRGDYQLVVESMRLFGEGQLQLQLEQLKQRLQAEGLFDVERKRPLPSHPRQIGIITSPTGAAIRDMLQVLARRAPDLPVVIYPSPVQGAEAAPRLLQALELAWTRNECDVLLIGRGGGALEDLWSFNDERLVRAIAHSPIPIVSAVGHETDVTLSDFAADLRAPTPSAAAELVSPDLGHRQERLARLAQRLERSLRHRLALQQLPLQQLARRLQLQDPQRQLQQRQQGWDRLLLRLQQAGQRLARPAEQRLQLLRQRLLAGSPAHRLAQQRQSLAQLEHGLRLGIQRQTRQGRQQLALAAARLQDLSPLAILARGYALTYDSQGQLLHSSQQVQEGDEVETRLHQGRLRLKVLKRLA</sequence>
<evidence type="ECO:0000313" key="9">
    <source>
        <dbReference type="EMBL" id="GAA4501196.1"/>
    </source>
</evidence>
<keyword evidence="1 5" id="KW-0963">Cytoplasm</keyword>
<dbReference type="NCBIfam" id="TIGR00237">
    <property type="entry name" value="xseA"/>
    <property type="match status" value="1"/>
</dbReference>